<proteinExistence type="predicted"/>
<protein>
    <submittedName>
        <fullName evidence="2">Uncharacterized protein</fullName>
    </submittedName>
</protein>
<sequence>MYKVTLLSVVCSLLFIYSVESASLHSVREKRSISAFCIPQLLSNLERSHSLLEQLNVYYIQQYFCIGPWEAAKLQTRDLRCDHFANITPNQDHTEPVAEHLCMIQSAFPTHYGIMTEVTLLMEGVLAALNQTLPEEKCDLENAVS</sequence>
<reference evidence="2" key="1">
    <citation type="submission" date="2020-06" db="EMBL/GenBank/DDBJ databases">
        <title>Draft genome of Bugula neritina, a colonial animal packing powerful symbionts and potential medicines.</title>
        <authorList>
            <person name="Rayko M."/>
        </authorList>
    </citation>
    <scope>NUCLEOTIDE SEQUENCE [LARGE SCALE GENOMIC DNA]</scope>
    <source>
        <strain evidence="2">Kwan_BN1</strain>
    </source>
</reference>
<keyword evidence="1" id="KW-0732">Signal</keyword>
<dbReference type="AlphaFoldDB" id="A0A7J7J9K3"/>
<evidence type="ECO:0000313" key="2">
    <source>
        <dbReference type="EMBL" id="KAF6022697.1"/>
    </source>
</evidence>
<feature type="signal peptide" evidence="1">
    <location>
        <begin position="1"/>
        <end position="21"/>
    </location>
</feature>
<evidence type="ECO:0000256" key="1">
    <source>
        <dbReference type="SAM" id="SignalP"/>
    </source>
</evidence>
<evidence type="ECO:0000313" key="3">
    <source>
        <dbReference type="Proteomes" id="UP000593567"/>
    </source>
</evidence>
<dbReference type="Proteomes" id="UP000593567">
    <property type="component" value="Unassembled WGS sequence"/>
</dbReference>
<organism evidence="2 3">
    <name type="scientific">Bugula neritina</name>
    <name type="common">Brown bryozoan</name>
    <name type="synonym">Sertularia neritina</name>
    <dbReference type="NCBI Taxonomy" id="10212"/>
    <lineage>
        <taxon>Eukaryota</taxon>
        <taxon>Metazoa</taxon>
        <taxon>Spiralia</taxon>
        <taxon>Lophotrochozoa</taxon>
        <taxon>Bryozoa</taxon>
        <taxon>Gymnolaemata</taxon>
        <taxon>Cheilostomatida</taxon>
        <taxon>Flustrina</taxon>
        <taxon>Buguloidea</taxon>
        <taxon>Bugulidae</taxon>
        <taxon>Bugula</taxon>
    </lineage>
</organism>
<gene>
    <name evidence="2" type="ORF">EB796_019005</name>
</gene>
<comment type="caution">
    <text evidence="2">The sequence shown here is derived from an EMBL/GenBank/DDBJ whole genome shotgun (WGS) entry which is preliminary data.</text>
</comment>
<keyword evidence="3" id="KW-1185">Reference proteome</keyword>
<dbReference type="EMBL" id="VXIV02002815">
    <property type="protein sequence ID" value="KAF6022697.1"/>
    <property type="molecule type" value="Genomic_DNA"/>
</dbReference>
<accession>A0A7J7J9K3</accession>
<name>A0A7J7J9K3_BUGNE</name>
<feature type="chain" id="PRO_5029764914" evidence="1">
    <location>
        <begin position="22"/>
        <end position="145"/>
    </location>
</feature>